<gene>
    <name evidence="2" type="ORF">WMSIL1_LOCUS5335</name>
</gene>
<dbReference type="AlphaFoldDB" id="A0A564YDH3"/>
<reference evidence="2 3" key="1">
    <citation type="submission" date="2019-07" db="EMBL/GenBank/DDBJ databases">
        <authorList>
            <person name="Jastrzebski P J."/>
            <person name="Paukszto L."/>
            <person name="Jastrzebski P J."/>
        </authorList>
    </citation>
    <scope>NUCLEOTIDE SEQUENCE [LARGE SCALE GENOMIC DNA]</scope>
    <source>
        <strain evidence="2 3">WMS-il1</strain>
    </source>
</reference>
<organism evidence="2 3">
    <name type="scientific">Hymenolepis diminuta</name>
    <name type="common">Rat tapeworm</name>
    <dbReference type="NCBI Taxonomy" id="6216"/>
    <lineage>
        <taxon>Eukaryota</taxon>
        <taxon>Metazoa</taxon>
        <taxon>Spiralia</taxon>
        <taxon>Lophotrochozoa</taxon>
        <taxon>Platyhelminthes</taxon>
        <taxon>Cestoda</taxon>
        <taxon>Eucestoda</taxon>
        <taxon>Cyclophyllidea</taxon>
        <taxon>Hymenolepididae</taxon>
        <taxon>Hymenolepis</taxon>
    </lineage>
</organism>
<dbReference type="EMBL" id="CABIJS010000166">
    <property type="protein sequence ID" value="VUZ45266.1"/>
    <property type="molecule type" value="Genomic_DNA"/>
</dbReference>
<evidence type="ECO:0000313" key="3">
    <source>
        <dbReference type="Proteomes" id="UP000321570"/>
    </source>
</evidence>
<name>A0A564YDH3_HYMDI</name>
<protein>
    <submittedName>
        <fullName evidence="2">Uncharacterized protein</fullName>
    </submittedName>
</protein>
<proteinExistence type="predicted"/>
<evidence type="ECO:0000313" key="2">
    <source>
        <dbReference type="EMBL" id="VUZ45266.1"/>
    </source>
</evidence>
<sequence>MTRNQINGPVGVEMPPIKRLPRFAVSPYIKKKNKCMGRRVYSQPDFIKEAEMNISPENLRMPTQLSPKLEAPLKSSALQTPETPRKGCDGSLSPRSSDKNRYSLGSLSPLHEALSPRRSPPLSQGFKTFHAPKSNQVYAVPVARTFDPTRIDTLIATLAEKLISLRARSDIIASNIDYTSKLIREINTLGGRN</sequence>
<evidence type="ECO:0000256" key="1">
    <source>
        <dbReference type="SAM" id="MobiDB-lite"/>
    </source>
</evidence>
<dbReference type="Proteomes" id="UP000321570">
    <property type="component" value="Unassembled WGS sequence"/>
</dbReference>
<feature type="region of interest" description="Disordered" evidence="1">
    <location>
        <begin position="74"/>
        <end position="123"/>
    </location>
</feature>
<keyword evidence="3" id="KW-1185">Reference proteome</keyword>
<accession>A0A564YDH3</accession>